<evidence type="ECO:0000313" key="2">
    <source>
        <dbReference type="Proteomes" id="UP000024635"/>
    </source>
</evidence>
<reference evidence="2" key="1">
    <citation type="journal article" date="2015" name="Nat. Genet.">
        <title>The genome and transcriptome of the zoonotic hookworm Ancylostoma ceylanicum identify infection-specific gene families.</title>
        <authorList>
            <person name="Schwarz E.M."/>
            <person name="Hu Y."/>
            <person name="Antoshechkin I."/>
            <person name="Miller M.M."/>
            <person name="Sternberg P.W."/>
            <person name="Aroian R.V."/>
        </authorList>
    </citation>
    <scope>NUCLEOTIDE SEQUENCE</scope>
    <source>
        <strain evidence="2">HY135</strain>
    </source>
</reference>
<keyword evidence="2" id="KW-1185">Reference proteome</keyword>
<dbReference type="Proteomes" id="UP000024635">
    <property type="component" value="Unassembled WGS sequence"/>
</dbReference>
<dbReference type="EMBL" id="JARK01001337">
    <property type="protein sequence ID" value="EYC34497.1"/>
    <property type="molecule type" value="Genomic_DNA"/>
</dbReference>
<sequence>MAKALMVLLRTTRTSCLIASETYSTRKLVDNLLSHCLVDELSPQSFSTTSKANRRSFCKLSTSFGQTTCGRGKAKANCQQASGRVSSS</sequence>
<gene>
    <name evidence="1" type="primary">Acey_s0001.g443</name>
    <name evidence="1" type="ORF">Y032_0001g443</name>
</gene>
<name>A0A016W5E0_9BILA</name>
<protein>
    <submittedName>
        <fullName evidence="1">Uncharacterized protein</fullName>
    </submittedName>
</protein>
<dbReference type="AlphaFoldDB" id="A0A016W5E0"/>
<proteinExistence type="predicted"/>
<accession>A0A016W5E0</accession>
<organism evidence="1 2">
    <name type="scientific">Ancylostoma ceylanicum</name>
    <dbReference type="NCBI Taxonomy" id="53326"/>
    <lineage>
        <taxon>Eukaryota</taxon>
        <taxon>Metazoa</taxon>
        <taxon>Ecdysozoa</taxon>
        <taxon>Nematoda</taxon>
        <taxon>Chromadorea</taxon>
        <taxon>Rhabditida</taxon>
        <taxon>Rhabditina</taxon>
        <taxon>Rhabditomorpha</taxon>
        <taxon>Strongyloidea</taxon>
        <taxon>Ancylostomatidae</taxon>
        <taxon>Ancylostomatinae</taxon>
        <taxon>Ancylostoma</taxon>
    </lineage>
</organism>
<comment type="caution">
    <text evidence="1">The sequence shown here is derived from an EMBL/GenBank/DDBJ whole genome shotgun (WGS) entry which is preliminary data.</text>
</comment>
<evidence type="ECO:0000313" key="1">
    <source>
        <dbReference type="EMBL" id="EYC34497.1"/>
    </source>
</evidence>